<dbReference type="InterPro" id="IPR000160">
    <property type="entry name" value="GGDEF_dom"/>
</dbReference>
<dbReference type="RefSeq" id="WP_195867053.1">
    <property type="nucleotide sequence ID" value="NZ_JADPKZ010000028.1"/>
</dbReference>
<dbReference type="EMBL" id="JADPKZ010000028">
    <property type="protein sequence ID" value="MBF8376804.1"/>
    <property type="molecule type" value="Genomic_DNA"/>
</dbReference>
<evidence type="ECO:0000259" key="1">
    <source>
        <dbReference type="PROSITE" id="PS50887"/>
    </source>
</evidence>
<dbReference type="PROSITE" id="PS50887">
    <property type="entry name" value="GGDEF"/>
    <property type="match status" value="1"/>
</dbReference>
<dbReference type="SMART" id="SM00267">
    <property type="entry name" value="GGDEF"/>
    <property type="match status" value="1"/>
</dbReference>
<dbReference type="InterPro" id="IPR050469">
    <property type="entry name" value="Diguanylate_Cyclase"/>
</dbReference>
<dbReference type="InterPro" id="IPR029787">
    <property type="entry name" value="Nucleotide_cyclase"/>
</dbReference>
<dbReference type="NCBIfam" id="TIGR00254">
    <property type="entry name" value="GGDEF"/>
    <property type="match status" value="1"/>
</dbReference>
<evidence type="ECO:0000313" key="3">
    <source>
        <dbReference type="Proteomes" id="UP000642910"/>
    </source>
</evidence>
<protein>
    <submittedName>
        <fullName evidence="2">GGDEF domain-containing protein</fullName>
    </submittedName>
</protein>
<keyword evidence="3" id="KW-1185">Reference proteome</keyword>
<feature type="domain" description="GGDEF" evidence="1">
    <location>
        <begin position="134"/>
        <end position="261"/>
    </location>
</feature>
<dbReference type="CDD" id="cd01949">
    <property type="entry name" value="GGDEF"/>
    <property type="match status" value="1"/>
</dbReference>
<dbReference type="Pfam" id="PF00990">
    <property type="entry name" value="GGDEF"/>
    <property type="match status" value="1"/>
</dbReference>
<sequence length="266" mass="30052">MLEPYVQFLHRLAQGVPWREAHMRFWLDMRAFGVEVDTTDGVLTRGVITGSPAWKSVLRVREIHCADGVYRVYFRGDATPEEEEAVQFVLAADGLLHDHERLKEEATHDPLTGCLNRKGLQEWFERRQKSLSTTEFVLVLMDFDKFKHLNDTQGHAKGDEALCAIAHALEKSKRPSDVLARLGGDEFVLIFEACACHEGMIHRLQQLKNHLPLDTYGLDITFGTACYPKHGDTLEQLLAHADLHLYHGKYRGGGEIVWGDPAHGGT</sequence>
<gene>
    <name evidence="2" type="ORF">IW967_02815</name>
</gene>
<organism evidence="2 3">
    <name type="scientific">Alicyclobacillus mali</name>
    <name type="common">ex Roth et al. 2021</name>
    <dbReference type="NCBI Taxonomy" id="1123961"/>
    <lineage>
        <taxon>Bacteria</taxon>
        <taxon>Bacillati</taxon>
        <taxon>Bacillota</taxon>
        <taxon>Bacilli</taxon>
        <taxon>Bacillales</taxon>
        <taxon>Alicyclobacillaceae</taxon>
        <taxon>Alicyclobacillus</taxon>
    </lineage>
</organism>
<proteinExistence type="predicted"/>
<dbReference type="Gene3D" id="3.30.70.270">
    <property type="match status" value="1"/>
</dbReference>
<dbReference type="Proteomes" id="UP000642910">
    <property type="component" value="Unassembled WGS sequence"/>
</dbReference>
<dbReference type="PANTHER" id="PTHR45138:SF9">
    <property type="entry name" value="DIGUANYLATE CYCLASE DGCM-RELATED"/>
    <property type="match status" value="1"/>
</dbReference>
<dbReference type="InterPro" id="IPR043128">
    <property type="entry name" value="Rev_trsase/Diguanyl_cyclase"/>
</dbReference>
<dbReference type="PANTHER" id="PTHR45138">
    <property type="entry name" value="REGULATORY COMPONENTS OF SENSORY TRANSDUCTION SYSTEM"/>
    <property type="match status" value="1"/>
</dbReference>
<dbReference type="SUPFAM" id="SSF55073">
    <property type="entry name" value="Nucleotide cyclase"/>
    <property type="match status" value="1"/>
</dbReference>
<name>A0ABS0F0H3_9BACL</name>
<reference evidence="2 3" key="1">
    <citation type="submission" date="2020-11" db="EMBL/GenBank/DDBJ databases">
        <title>Genomic insight of Alicyclobacillus mali FL 18 reveals a new arsenic-resistant strain, with potential in environmental biotechnology.</title>
        <authorList>
            <person name="Fiorentino G."/>
            <person name="Gallo G."/>
            <person name="Aulitto M."/>
        </authorList>
    </citation>
    <scope>NUCLEOTIDE SEQUENCE [LARGE SCALE GENOMIC DNA]</scope>
    <source>
        <strain evidence="2 3">FL 18</strain>
    </source>
</reference>
<comment type="caution">
    <text evidence="2">The sequence shown here is derived from an EMBL/GenBank/DDBJ whole genome shotgun (WGS) entry which is preliminary data.</text>
</comment>
<accession>A0ABS0F0H3</accession>
<evidence type="ECO:0000313" key="2">
    <source>
        <dbReference type="EMBL" id="MBF8376804.1"/>
    </source>
</evidence>